<dbReference type="PATRIC" id="fig|1165867.3.peg.4227"/>
<proteinExistence type="predicted"/>
<evidence type="ECO:0000313" key="1">
    <source>
        <dbReference type="EMBL" id="EID78036.1"/>
    </source>
</evidence>
<sequence length="77" mass="8070">MGGTSTDVSHFAGEFERVFDTQVAGGRAAVADSLGIRTVMVLPMAGVLSALGMGWPRPPPCASNRWSSHSNRPPCRG</sequence>
<protein>
    <submittedName>
        <fullName evidence="1">5-oxoprolinase (ATP-hydrolyzing)</fullName>
    </submittedName>
</protein>
<organism evidence="1 2">
    <name type="scientific">Rhodococcus opacus RKJ300 = JCM 13270</name>
    <dbReference type="NCBI Taxonomy" id="1165867"/>
    <lineage>
        <taxon>Bacteria</taxon>
        <taxon>Bacillati</taxon>
        <taxon>Actinomycetota</taxon>
        <taxon>Actinomycetes</taxon>
        <taxon>Mycobacteriales</taxon>
        <taxon>Nocardiaceae</taxon>
        <taxon>Rhodococcus</taxon>
    </lineage>
</organism>
<dbReference type="AlphaFoldDB" id="I0WNS0"/>
<name>I0WNS0_RHOOP</name>
<gene>
    <name evidence="1" type="ORF">W59_20733</name>
</gene>
<accession>I0WNS0</accession>
<reference evidence="1 2" key="1">
    <citation type="journal article" date="2012" name="J. Bacteriol.">
        <title>Draft genome sequence of the nitrophenol-degrading actinomycete Rhodococcus imtechensis RKJ300.</title>
        <authorList>
            <person name="Vikram S."/>
            <person name="Kumar S."/>
            <person name="Subramanian S."/>
            <person name="Raghava G.P."/>
        </authorList>
    </citation>
    <scope>NUCLEOTIDE SEQUENCE [LARGE SCALE GENOMIC DNA]</scope>
    <source>
        <strain evidence="1 2">RKJ300</strain>
    </source>
</reference>
<comment type="caution">
    <text evidence="1">The sequence shown here is derived from an EMBL/GenBank/DDBJ whole genome shotgun (WGS) entry which is preliminary data.</text>
</comment>
<evidence type="ECO:0000313" key="2">
    <source>
        <dbReference type="Proteomes" id="UP000006447"/>
    </source>
</evidence>
<dbReference type="EMBL" id="AJJH01000114">
    <property type="protein sequence ID" value="EID78036.1"/>
    <property type="molecule type" value="Genomic_DNA"/>
</dbReference>
<dbReference type="Proteomes" id="UP000006447">
    <property type="component" value="Unassembled WGS sequence"/>
</dbReference>